<evidence type="ECO:0000313" key="2">
    <source>
        <dbReference type="EMBL" id="TXR51571.1"/>
    </source>
</evidence>
<name>A0A5C8Z320_9ACTN</name>
<proteinExistence type="predicted"/>
<dbReference type="AlphaFoldDB" id="A0A5C8Z320"/>
<accession>A0A5C8Z320</accession>
<dbReference type="RefSeq" id="WP_147928545.1">
    <property type="nucleotide sequence ID" value="NZ_VKAC01000021.1"/>
</dbReference>
<comment type="caution">
    <text evidence="2">The sequence shown here is derived from an EMBL/GenBank/DDBJ whole genome shotgun (WGS) entry which is preliminary data.</text>
</comment>
<protein>
    <submittedName>
        <fullName evidence="2">Uncharacterized protein</fullName>
    </submittedName>
</protein>
<feature type="region of interest" description="Disordered" evidence="1">
    <location>
        <begin position="1"/>
        <end position="55"/>
    </location>
</feature>
<evidence type="ECO:0000256" key="1">
    <source>
        <dbReference type="SAM" id="MobiDB-lite"/>
    </source>
</evidence>
<sequence>MATRADKTAADKSARLRAMREGGQVIPPPTSAVIDEVSPEQDKAPAAAPMQREEGGTMVRLSVDLAQALYDSLDDWMRTAARASGFTRFNRVKVIRALIRELLADPALAERVRLRVESDMRSSK</sequence>
<evidence type="ECO:0000313" key="3">
    <source>
        <dbReference type="Proteomes" id="UP000321234"/>
    </source>
</evidence>
<gene>
    <name evidence="2" type="ORF">FMM08_22230</name>
</gene>
<organism evidence="2 3">
    <name type="scientific">Quadrisphaera setariae</name>
    <dbReference type="NCBI Taxonomy" id="2593304"/>
    <lineage>
        <taxon>Bacteria</taxon>
        <taxon>Bacillati</taxon>
        <taxon>Actinomycetota</taxon>
        <taxon>Actinomycetes</taxon>
        <taxon>Kineosporiales</taxon>
        <taxon>Kineosporiaceae</taxon>
        <taxon>Quadrisphaera</taxon>
    </lineage>
</organism>
<dbReference type="Proteomes" id="UP000321234">
    <property type="component" value="Unassembled WGS sequence"/>
</dbReference>
<dbReference type="EMBL" id="VKAC01000021">
    <property type="protein sequence ID" value="TXR51571.1"/>
    <property type="molecule type" value="Genomic_DNA"/>
</dbReference>
<reference evidence="2 3" key="1">
    <citation type="submission" date="2019-07" db="EMBL/GenBank/DDBJ databases">
        <title>Quadrisphaera sp. strain DD2A genome sequencing and assembly.</title>
        <authorList>
            <person name="Kim I."/>
        </authorList>
    </citation>
    <scope>NUCLEOTIDE SEQUENCE [LARGE SCALE GENOMIC DNA]</scope>
    <source>
        <strain evidence="2 3">DD2A</strain>
    </source>
</reference>
<feature type="compositionally biased region" description="Basic and acidic residues" evidence="1">
    <location>
        <begin position="1"/>
        <end position="20"/>
    </location>
</feature>
<keyword evidence="3" id="KW-1185">Reference proteome</keyword>